<dbReference type="RefSeq" id="WP_078684006.1">
    <property type="nucleotide sequence ID" value="NZ_FUYA01000002.1"/>
</dbReference>
<name>A0A1T4VPB9_9BACT</name>
<reference evidence="2 3" key="1">
    <citation type="submission" date="2017-02" db="EMBL/GenBank/DDBJ databases">
        <authorList>
            <person name="Peterson S.W."/>
        </authorList>
    </citation>
    <scope>NUCLEOTIDE SEQUENCE [LARGE SCALE GENOMIC DNA]</scope>
    <source>
        <strain evidence="2 3">DSM 18034</strain>
    </source>
</reference>
<accession>A0A1T4VPB9</accession>
<keyword evidence="1" id="KW-0812">Transmembrane</keyword>
<dbReference type="Proteomes" id="UP000189733">
    <property type="component" value="Unassembled WGS sequence"/>
</dbReference>
<keyword evidence="3" id="KW-1185">Reference proteome</keyword>
<proteinExistence type="predicted"/>
<evidence type="ECO:0000256" key="1">
    <source>
        <dbReference type="SAM" id="Phobius"/>
    </source>
</evidence>
<dbReference type="AlphaFoldDB" id="A0A1T4VPB9"/>
<organism evidence="2 3">
    <name type="scientific">Desulfobaculum bizertense DSM 18034</name>
    <dbReference type="NCBI Taxonomy" id="1121442"/>
    <lineage>
        <taxon>Bacteria</taxon>
        <taxon>Pseudomonadati</taxon>
        <taxon>Thermodesulfobacteriota</taxon>
        <taxon>Desulfovibrionia</taxon>
        <taxon>Desulfovibrionales</taxon>
        <taxon>Desulfovibrionaceae</taxon>
        <taxon>Desulfobaculum</taxon>
    </lineage>
</organism>
<evidence type="ECO:0000313" key="2">
    <source>
        <dbReference type="EMBL" id="SKA66814.1"/>
    </source>
</evidence>
<dbReference type="EMBL" id="FUYA01000002">
    <property type="protein sequence ID" value="SKA66814.1"/>
    <property type="molecule type" value="Genomic_DNA"/>
</dbReference>
<feature type="transmembrane region" description="Helical" evidence="1">
    <location>
        <begin position="38"/>
        <end position="55"/>
    </location>
</feature>
<keyword evidence="1" id="KW-0472">Membrane</keyword>
<evidence type="ECO:0000313" key="3">
    <source>
        <dbReference type="Proteomes" id="UP000189733"/>
    </source>
</evidence>
<sequence>MSTLCLVLALAFLVCIILGIINPRLVIFWGDRTKRSGLWLYVLLSAIFFGLMLAFPPNHQGILSEALNACALLPLC</sequence>
<protein>
    <submittedName>
        <fullName evidence="2">Uncharacterized protein</fullName>
    </submittedName>
</protein>
<gene>
    <name evidence="2" type="ORF">SAMN02745702_00695</name>
</gene>
<keyword evidence="1" id="KW-1133">Transmembrane helix</keyword>